<sequence>MGISNKMRKRSGIALFMVMVIFITLFSESNVYAAYKTDYIKLYAKKLNSIEKEWYEKYGDEGIDYSGNKSIRFCLLDLNGDGIKELIVRDMNVRFDAYEVYTYYNKKVKLVTASYGVILMLNTYSKKNAIGIMVFDDNSKAYGTTYYKIKNGKLKKIESCYYESKDFNGKKDIYYINKKVTSKLKYKNLIKKYGNEDTLDLHVISSNNIQKYCN</sequence>
<dbReference type="RefSeq" id="WP_073278744.1">
    <property type="nucleotide sequence ID" value="NZ_FRAC01000023.1"/>
</dbReference>
<proteinExistence type="predicted"/>
<organism evidence="1 2">
    <name type="scientific">Anaerocolumna jejuensis DSM 15929</name>
    <dbReference type="NCBI Taxonomy" id="1121322"/>
    <lineage>
        <taxon>Bacteria</taxon>
        <taxon>Bacillati</taxon>
        <taxon>Bacillota</taxon>
        <taxon>Clostridia</taxon>
        <taxon>Lachnospirales</taxon>
        <taxon>Lachnospiraceae</taxon>
        <taxon>Anaerocolumna</taxon>
    </lineage>
</organism>
<evidence type="ECO:0000313" key="1">
    <source>
        <dbReference type="EMBL" id="SHL10521.1"/>
    </source>
</evidence>
<name>A0A1M6XX05_9FIRM</name>
<dbReference type="Proteomes" id="UP000184386">
    <property type="component" value="Unassembled WGS sequence"/>
</dbReference>
<evidence type="ECO:0000313" key="2">
    <source>
        <dbReference type="Proteomes" id="UP000184386"/>
    </source>
</evidence>
<dbReference type="AlphaFoldDB" id="A0A1M6XX05"/>
<reference evidence="1 2" key="1">
    <citation type="submission" date="2016-11" db="EMBL/GenBank/DDBJ databases">
        <authorList>
            <person name="Jaros S."/>
            <person name="Januszkiewicz K."/>
            <person name="Wedrychowicz H."/>
        </authorList>
    </citation>
    <scope>NUCLEOTIDE SEQUENCE [LARGE SCALE GENOMIC DNA]</scope>
    <source>
        <strain evidence="1 2">DSM 15929</strain>
    </source>
</reference>
<dbReference type="OrthoDB" id="1998332at2"/>
<protein>
    <submittedName>
        <fullName evidence="1">Uncharacterized protein</fullName>
    </submittedName>
</protein>
<gene>
    <name evidence="1" type="ORF">SAMN02745136_04102</name>
</gene>
<dbReference type="EMBL" id="FRAC01000023">
    <property type="protein sequence ID" value="SHL10521.1"/>
    <property type="molecule type" value="Genomic_DNA"/>
</dbReference>
<keyword evidence="2" id="KW-1185">Reference proteome</keyword>
<accession>A0A1M6XX05</accession>